<comment type="caution">
    <text evidence="2">The sequence shown here is derived from an EMBL/GenBank/DDBJ whole genome shotgun (WGS) entry which is preliminary data.</text>
</comment>
<dbReference type="RefSeq" id="WP_144923040.1">
    <property type="nucleotide sequence ID" value="NZ_JBHSMC010000044.1"/>
</dbReference>
<dbReference type="EMBL" id="JBHSMC010000044">
    <property type="protein sequence ID" value="MFC5466942.1"/>
    <property type="molecule type" value="Genomic_DNA"/>
</dbReference>
<evidence type="ECO:0000256" key="1">
    <source>
        <dbReference type="SAM" id="Phobius"/>
    </source>
</evidence>
<keyword evidence="1" id="KW-0812">Transmembrane</keyword>
<organism evidence="2 3">
    <name type="scientific">Lederbergia graminis</name>
    <dbReference type="NCBI Taxonomy" id="735518"/>
    <lineage>
        <taxon>Bacteria</taxon>
        <taxon>Bacillati</taxon>
        <taxon>Bacillota</taxon>
        <taxon>Bacilli</taxon>
        <taxon>Bacillales</taxon>
        <taxon>Bacillaceae</taxon>
        <taxon>Lederbergia</taxon>
    </lineage>
</organism>
<protein>
    <submittedName>
        <fullName evidence="2">Uncharacterized protein</fullName>
    </submittedName>
</protein>
<feature type="transmembrane region" description="Helical" evidence="1">
    <location>
        <begin position="12"/>
        <end position="36"/>
    </location>
</feature>
<gene>
    <name evidence="2" type="ORF">ACFPM4_19645</name>
</gene>
<feature type="transmembrane region" description="Helical" evidence="1">
    <location>
        <begin position="121"/>
        <end position="139"/>
    </location>
</feature>
<accession>A0ABW0LQ24</accession>
<evidence type="ECO:0000313" key="2">
    <source>
        <dbReference type="EMBL" id="MFC5466942.1"/>
    </source>
</evidence>
<name>A0ABW0LQ24_9BACI</name>
<keyword evidence="3" id="KW-1185">Reference proteome</keyword>
<sequence>MNKNDFRVNIPLWNIALWCILIVWTYGVTYAADLLFSNFEGFFMMVDNELTIKWHTPGMLSLIVGSILLAIFFLTYYIKLKNYNSKNPHNKVPAITFLRPGELLEDDEMLRQVTKNATKKVYILYSLTVPLLIFIMIIFPLDRYVYIVLLSLLLIVHNALYYREIRKFISGDYSLSNTSKPMFNKLQRGFIGFVVVAFILVITIPTIRIVQMEIEHKESLQEFKACVHEGKTATLELKENGSTTVICE</sequence>
<feature type="transmembrane region" description="Helical" evidence="1">
    <location>
        <begin position="145"/>
        <end position="162"/>
    </location>
</feature>
<feature type="transmembrane region" description="Helical" evidence="1">
    <location>
        <begin position="56"/>
        <end position="78"/>
    </location>
</feature>
<evidence type="ECO:0000313" key="3">
    <source>
        <dbReference type="Proteomes" id="UP001596147"/>
    </source>
</evidence>
<dbReference type="Proteomes" id="UP001596147">
    <property type="component" value="Unassembled WGS sequence"/>
</dbReference>
<keyword evidence="1" id="KW-0472">Membrane</keyword>
<proteinExistence type="predicted"/>
<reference evidence="3" key="1">
    <citation type="journal article" date="2019" name="Int. J. Syst. Evol. Microbiol.">
        <title>The Global Catalogue of Microorganisms (GCM) 10K type strain sequencing project: providing services to taxonomists for standard genome sequencing and annotation.</title>
        <authorList>
            <consortium name="The Broad Institute Genomics Platform"/>
            <consortium name="The Broad Institute Genome Sequencing Center for Infectious Disease"/>
            <person name="Wu L."/>
            <person name="Ma J."/>
        </authorList>
    </citation>
    <scope>NUCLEOTIDE SEQUENCE [LARGE SCALE GENOMIC DNA]</scope>
    <source>
        <strain evidence="3">CGMCC 1.12237</strain>
    </source>
</reference>
<feature type="transmembrane region" description="Helical" evidence="1">
    <location>
        <begin position="190"/>
        <end position="210"/>
    </location>
</feature>
<keyword evidence="1" id="KW-1133">Transmembrane helix</keyword>